<comment type="caution">
    <text evidence="1">The sequence shown here is derived from an EMBL/GenBank/DDBJ whole genome shotgun (WGS) entry which is preliminary data.</text>
</comment>
<proteinExistence type="predicted"/>
<reference evidence="1 2" key="1">
    <citation type="journal article" date="2012" name="Science">
        <title>Ecological populations of bacteria act as socially cohesive units of antibiotic production and resistance.</title>
        <authorList>
            <person name="Cordero O.X."/>
            <person name="Wildschutte H."/>
            <person name="Kirkup B."/>
            <person name="Proehl S."/>
            <person name="Ngo L."/>
            <person name="Hussain F."/>
            <person name="Le Roux F."/>
            <person name="Mincer T."/>
            <person name="Polz M.F."/>
        </authorList>
    </citation>
    <scope>NUCLEOTIDE SEQUENCE [LARGE SCALE GENOMIC DNA]</scope>
    <source>
        <strain evidence="1 2">ZF-129</strain>
    </source>
</reference>
<name>A0A1E5BGD1_9VIBR</name>
<dbReference type="EMBL" id="AJYQ02000078">
    <property type="protein sequence ID" value="OEE35322.1"/>
    <property type="molecule type" value="Genomic_DNA"/>
</dbReference>
<protein>
    <submittedName>
        <fullName evidence="1">Uncharacterized protein</fullName>
    </submittedName>
</protein>
<dbReference type="Proteomes" id="UP000094741">
    <property type="component" value="Unassembled WGS sequence"/>
</dbReference>
<gene>
    <name evidence="1" type="ORF">A1QO_00755</name>
</gene>
<evidence type="ECO:0000313" key="2">
    <source>
        <dbReference type="Proteomes" id="UP000094741"/>
    </source>
</evidence>
<sequence length="59" mass="7051">MIDRSTFEFVRMWSYKRRALGKSTLPKVVRKVLARTTIHRALMQGYTGSFLLYVEERQQ</sequence>
<accession>A0A1E5BGD1</accession>
<dbReference type="AlphaFoldDB" id="A0A1E5BGD1"/>
<evidence type="ECO:0000313" key="1">
    <source>
        <dbReference type="EMBL" id="OEE35322.1"/>
    </source>
</evidence>
<organism evidence="1 2">
    <name type="scientific">Vibrio genomosp. F10 str. ZF-129</name>
    <dbReference type="NCBI Taxonomy" id="1187848"/>
    <lineage>
        <taxon>Bacteria</taxon>
        <taxon>Pseudomonadati</taxon>
        <taxon>Pseudomonadota</taxon>
        <taxon>Gammaproteobacteria</taxon>
        <taxon>Vibrionales</taxon>
        <taxon>Vibrionaceae</taxon>
        <taxon>Vibrio</taxon>
    </lineage>
</organism>
<dbReference type="STRING" id="1187848.A1QO_00755"/>